<sequence length="265" mass="28762">SEKVVAHPFVEGITLTGSQRAGRAVAAQAGKYLKKSVLELGGSDPYIVLKDAELNESCKTGVCSRFLNAGQVCISAKRFIVEEAILDQFVADQRTLLENMILGDPLDEHTDMGPMARLDLLENIESQVTRSVEMGAKILCGGKRRNENSLFYEPTLITHVHTGMPVFDEETFGPVSVVIPAKDAEDAVHIANDTPFGLGASLWTQNLELAEKLAAKIEAGAVFINGMTKSDPRLPFGGTKRSGYGRELASLGIREFVNQKTVWIA</sequence>
<dbReference type="GO" id="GO:0004777">
    <property type="term" value="F:succinate-semialdehyde dehydrogenase (NAD+) activity"/>
    <property type="evidence" value="ECO:0007669"/>
    <property type="project" value="UniProtKB-EC"/>
</dbReference>
<evidence type="ECO:0000259" key="2">
    <source>
        <dbReference type="Pfam" id="PF00171"/>
    </source>
</evidence>
<dbReference type="InterPro" id="IPR016162">
    <property type="entry name" value="Ald_DH_N"/>
</dbReference>
<dbReference type="InterPro" id="IPR015590">
    <property type="entry name" value="Aldehyde_DH_dom"/>
</dbReference>
<dbReference type="Gene3D" id="3.40.605.10">
    <property type="entry name" value="Aldehyde Dehydrogenase, Chain A, domain 1"/>
    <property type="match status" value="1"/>
</dbReference>
<dbReference type="EMBL" id="UOET01000136">
    <property type="protein sequence ID" value="VAW27613.1"/>
    <property type="molecule type" value="Genomic_DNA"/>
</dbReference>
<gene>
    <name evidence="3" type="ORF">MNBD_BACTEROID07-893</name>
</gene>
<feature type="non-terminal residue" evidence="3">
    <location>
        <position position="1"/>
    </location>
</feature>
<dbReference type="PANTHER" id="PTHR43217:SF1">
    <property type="entry name" value="SUCCINATE SEMIALDEHYDE DEHYDROGENASE [NAD(P)+] SAD"/>
    <property type="match status" value="1"/>
</dbReference>
<dbReference type="FunFam" id="3.40.309.10:FF:000010">
    <property type="entry name" value="Gamma-aminobutyraldehyde dehydrogenase"/>
    <property type="match status" value="1"/>
</dbReference>
<dbReference type="InterPro" id="IPR016163">
    <property type="entry name" value="Ald_DH_C"/>
</dbReference>
<organism evidence="3">
    <name type="scientific">hydrothermal vent metagenome</name>
    <dbReference type="NCBI Taxonomy" id="652676"/>
    <lineage>
        <taxon>unclassified sequences</taxon>
        <taxon>metagenomes</taxon>
        <taxon>ecological metagenomes</taxon>
    </lineage>
</organism>
<dbReference type="AlphaFoldDB" id="A0A3B0UGY8"/>
<keyword evidence="1 3" id="KW-0560">Oxidoreductase</keyword>
<proteinExistence type="predicted"/>
<name>A0A3B0UGY8_9ZZZZ</name>
<accession>A0A3B0UGY8</accession>
<protein>
    <submittedName>
        <fullName evidence="3">Succinate-semialdehyde dehydrogenase [NAD] Succinate-semialdehyde dehydrogenase [NADP+]</fullName>
        <ecNumber evidence="3">1.2.1.24</ecNumber>
        <ecNumber evidence="3">1.2.1.79</ecNumber>
    </submittedName>
</protein>
<feature type="domain" description="Aldehyde dehydrogenase" evidence="2">
    <location>
        <begin position="2"/>
        <end position="262"/>
    </location>
</feature>
<reference evidence="3" key="1">
    <citation type="submission" date="2018-06" db="EMBL/GenBank/DDBJ databases">
        <authorList>
            <person name="Zhirakovskaya E."/>
        </authorList>
    </citation>
    <scope>NUCLEOTIDE SEQUENCE</scope>
</reference>
<dbReference type="SUPFAM" id="SSF53720">
    <property type="entry name" value="ALDH-like"/>
    <property type="match status" value="1"/>
</dbReference>
<dbReference type="EC" id="1.2.1.24" evidence="3"/>
<evidence type="ECO:0000256" key="1">
    <source>
        <dbReference type="ARBA" id="ARBA00023002"/>
    </source>
</evidence>
<dbReference type="Pfam" id="PF00171">
    <property type="entry name" value="Aldedh"/>
    <property type="match status" value="1"/>
</dbReference>
<evidence type="ECO:0000313" key="3">
    <source>
        <dbReference type="EMBL" id="VAW27613.1"/>
    </source>
</evidence>
<dbReference type="GO" id="GO:0036243">
    <property type="term" value="F:succinate-semialdehyde dehydrogenase (NADP+) activity"/>
    <property type="evidence" value="ECO:0007669"/>
    <property type="project" value="UniProtKB-EC"/>
</dbReference>
<dbReference type="InterPro" id="IPR047110">
    <property type="entry name" value="GABD/Sad-like"/>
</dbReference>
<dbReference type="Gene3D" id="3.40.309.10">
    <property type="entry name" value="Aldehyde Dehydrogenase, Chain A, domain 2"/>
    <property type="match status" value="1"/>
</dbReference>
<dbReference type="EC" id="1.2.1.79" evidence="3"/>
<dbReference type="PANTHER" id="PTHR43217">
    <property type="entry name" value="SUCCINATE SEMIALDEHYDE DEHYDROGENASE [NAD(P)+] SAD"/>
    <property type="match status" value="1"/>
</dbReference>
<dbReference type="InterPro" id="IPR016161">
    <property type="entry name" value="Ald_DH/histidinol_DH"/>
</dbReference>